<evidence type="ECO:0000259" key="3">
    <source>
        <dbReference type="PROSITE" id="PS51201"/>
    </source>
</evidence>
<feature type="transmembrane region" description="Helical" evidence="2">
    <location>
        <begin position="17"/>
        <end position="37"/>
    </location>
</feature>
<feature type="transmembrane region" description="Helical" evidence="2">
    <location>
        <begin position="49"/>
        <end position="67"/>
    </location>
</feature>
<evidence type="ECO:0000256" key="1">
    <source>
        <dbReference type="ARBA" id="ARBA00004651"/>
    </source>
</evidence>
<keyword evidence="2" id="KW-0812">Transmembrane</keyword>
<feature type="transmembrane region" description="Helical" evidence="2">
    <location>
        <begin position="73"/>
        <end position="94"/>
    </location>
</feature>
<gene>
    <name evidence="4" type="ORF">J2X07_002834</name>
</gene>
<keyword evidence="2" id="KW-0472">Membrane</keyword>
<dbReference type="RefSeq" id="WP_310259788.1">
    <property type="nucleotide sequence ID" value="NZ_JAVDWA010000004.1"/>
</dbReference>
<dbReference type="InterPro" id="IPR036291">
    <property type="entry name" value="NAD(P)-bd_dom_sf"/>
</dbReference>
<evidence type="ECO:0000313" key="4">
    <source>
        <dbReference type="EMBL" id="MDR7073847.1"/>
    </source>
</evidence>
<accession>A0ABU1U2Y3</accession>
<dbReference type="Proteomes" id="UP001258181">
    <property type="component" value="Unassembled WGS sequence"/>
</dbReference>
<keyword evidence="4" id="KW-0407">Ion channel</keyword>
<keyword evidence="4" id="KW-0813">Transport</keyword>
<sequence>MFILRKVFGKLFVLDKLGIFSFTFVIVIFSSIVMRMLEPKTFPGWFDALWYVMTTVTTVGYGDFYPVSIAGRIYAIFIFLIGIGIAGLAIGKLVESLGANRKRREEGRLEFKGRNHFVIIGWSEKARYAISEILETHPEIYIVLIDNLPAAPFTHKHVHYIQGDPSTEKVLIQANLKEARSVLVFSDDSIQDAALTDGKTLLIVTSVERLTPHIHSTVEIKKEEHIKNFRHAKVDEFVLSHETVSRMAVRSAFSKGITDIYSQLLSHKHGENLFEVRKRKEWKTYKDAFEGLLREGATLIADGNDLGINKKLDEPIRDDARLYIICRKEVYDSLLAQA</sequence>
<evidence type="ECO:0000256" key="2">
    <source>
        <dbReference type="SAM" id="Phobius"/>
    </source>
</evidence>
<dbReference type="Pfam" id="PF07885">
    <property type="entry name" value="Ion_trans_2"/>
    <property type="match status" value="1"/>
</dbReference>
<dbReference type="InterPro" id="IPR050721">
    <property type="entry name" value="Trk_Ktr_HKT_K-transport"/>
</dbReference>
<name>A0ABU1U2Y3_9BACL</name>
<keyword evidence="5" id="KW-1185">Reference proteome</keyword>
<dbReference type="SUPFAM" id="SSF81324">
    <property type="entry name" value="Voltage-gated potassium channels"/>
    <property type="match status" value="1"/>
</dbReference>
<reference evidence="4 5" key="1">
    <citation type="submission" date="2023-07" db="EMBL/GenBank/DDBJ databases">
        <title>Sorghum-associated microbial communities from plants grown in Nebraska, USA.</title>
        <authorList>
            <person name="Schachtman D."/>
        </authorList>
    </citation>
    <scope>NUCLEOTIDE SEQUENCE [LARGE SCALE GENOMIC DNA]</scope>
    <source>
        <strain evidence="4 5">BE211</strain>
    </source>
</reference>
<dbReference type="Gene3D" id="1.10.287.70">
    <property type="match status" value="1"/>
</dbReference>
<dbReference type="GO" id="GO:0034220">
    <property type="term" value="P:monoatomic ion transmembrane transport"/>
    <property type="evidence" value="ECO:0007669"/>
    <property type="project" value="UniProtKB-KW"/>
</dbReference>
<dbReference type="PANTHER" id="PTHR43833">
    <property type="entry name" value="POTASSIUM CHANNEL PROTEIN 2-RELATED-RELATED"/>
    <property type="match status" value="1"/>
</dbReference>
<keyword evidence="4" id="KW-0406">Ion transport</keyword>
<protein>
    <submittedName>
        <fullName evidence="4">Voltage-gated potassium channel</fullName>
    </submittedName>
</protein>
<dbReference type="EMBL" id="JAVDWA010000004">
    <property type="protein sequence ID" value="MDR7073847.1"/>
    <property type="molecule type" value="Genomic_DNA"/>
</dbReference>
<dbReference type="PANTHER" id="PTHR43833:SF9">
    <property type="entry name" value="POTASSIUM CHANNEL PROTEIN YUGO-RELATED"/>
    <property type="match status" value="1"/>
</dbReference>
<dbReference type="Pfam" id="PF02254">
    <property type="entry name" value="TrkA_N"/>
    <property type="match status" value="1"/>
</dbReference>
<feature type="domain" description="RCK N-terminal" evidence="3">
    <location>
        <begin position="114"/>
        <end position="239"/>
    </location>
</feature>
<proteinExistence type="predicted"/>
<keyword evidence="2" id="KW-1133">Transmembrane helix</keyword>
<comment type="caution">
    <text evidence="4">The sequence shown here is derived from an EMBL/GenBank/DDBJ whole genome shotgun (WGS) entry which is preliminary data.</text>
</comment>
<dbReference type="InterPro" id="IPR003148">
    <property type="entry name" value="RCK_N"/>
</dbReference>
<evidence type="ECO:0000313" key="5">
    <source>
        <dbReference type="Proteomes" id="UP001258181"/>
    </source>
</evidence>
<dbReference type="SUPFAM" id="SSF51735">
    <property type="entry name" value="NAD(P)-binding Rossmann-fold domains"/>
    <property type="match status" value="1"/>
</dbReference>
<dbReference type="PROSITE" id="PS51201">
    <property type="entry name" value="RCK_N"/>
    <property type="match status" value="1"/>
</dbReference>
<dbReference type="InterPro" id="IPR013099">
    <property type="entry name" value="K_chnl_dom"/>
</dbReference>
<dbReference type="Gene3D" id="3.40.50.720">
    <property type="entry name" value="NAD(P)-binding Rossmann-like Domain"/>
    <property type="match status" value="1"/>
</dbReference>
<organism evidence="4 5">
    <name type="scientific">Fictibacillus barbaricus</name>
    <dbReference type="NCBI Taxonomy" id="182136"/>
    <lineage>
        <taxon>Bacteria</taxon>
        <taxon>Bacillati</taxon>
        <taxon>Bacillota</taxon>
        <taxon>Bacilli</taxon>
        <taxon>Bacillales</taxon>
        <taxon>Fictibacillaceae</taxon>
        <taxon>Fictibacillus</taxon>
    </lineage>
</organism>
<comment type="subcellular location">
    <subcellularLocation>
        <location evidence="1">Cell membrane</location>
        <topology evidence="1">Multi-pass membrane protein</topology>
    </subcellularLocation>
</comment>